<name>A0AAW0EED7_9AGAR</name>
<dbReference type="SUPFAM" id="SSF53335">
    <property type="entry name" value="S-adenosyl-L-methionine-dependent methyltransferases"/>
    <property type="match status" value="1"/>
</dbReference>
<evidence type="ECO:0000256" key="1">
    <source>
        <dbReference type="ARBA" id="ARBA00008361"/>
    </source>
</evidence>
<dbReference type="PANTHER" id="PTHR44942:SF4">
    <property type="entry name" value="METHYLTRANSFERASE TYPE 11 DOMAIN-CONTAINING PROTEIN"/>
    <property type="match status" value="1"/>
</dbReference>
<evidence type="ECO:0000259" key="4">
    <source>
        <dbReference type="Pfam" id="PF08241"/>
    </source>
</evidence>
<evidence type="ECO:0000256" key="3">
    <source>
        <dbReference type="ARBA" id="ARBA00022679"/>
    </source>
</evidence>
<evidence type="ECO:0000256" key="2">
    <source>
        <dbReference type="ARBA" id="ARBA00022603"/>
    </source>
</evidence>
<dbReference type="EC" id="2.1.1.145" evidence="5"/>
<dbReference type="Gene3D" id="3.40.50.150">
    <property type="entry name" value="Vaccinia Virus protein VP39"/>
    <property type="match status" value="1"/>
</dbReference>
<dbReference type="InterPro" id="IPR013216">
    <property type="entry name" value="Methyltransf_11"/>
</dbReference>
<dbReference type="InterPro" id="IPR051052">
    <property type="entry name" value="Diverse_substrate_MTase"/>
</dbReference>
<proteinExistence type="inferred from homology"/>
<sequence length="268" mass="29642">MATFAKASFDSAIYAASRPRYPKALFELIYKYHQEGPAALPLASQGSYTLKGRPRFDTAVDLGCGTGQATAELTQFKKVIGVEPSAGMVENARKYVVERFGSGETNLDATSEQFEFVQSPAENLGFLGDNSVDLVIAAQAAHWFDWNKMWPELARVLRANGTVAFWVYSEFRLPQYPSLTPLITEYSQGSDPDNSLGPHWQRPGRTILEDHLVDVPAPKDVSGSEKAFSDTSRIFFTGKFILPKSTPLADTSGHSPVEDNLEWPTWLL</sequence>
<keyword evidence="2 5" id="KW-0489">Methyltransferase</keyword>
<organism evidence="5 6">
    <name type="scientific">Paramarasmius palmivorus</name>
    <dbReference type="NCBI Taxonomy" id="297713"/>
    <lineage>
        <taxon>Eukaryota</taxon>
        <taxon>Fungi</taxon>
        <taxon>Dikarya</taxon>
        <taxon>Basidiomycota</taxon>
        <taxon>Agaricomycotina</taxon>
        <taxon>Agaricomycetes</taxon>
        <taxon>Agaricomycetidae</taxon>
        <taxon>Agaricales</taxon>
        <taxon>Marasmiineae</taxon>
        <taxon>Marasmiaceae</taxon>
        <taxon>Paramarasmius</taxon>
    </lineage>
</organism>
<evidence type="ECO:0000313" key="5">
    <source>
        <dbReference type="EMBL" id="KAK7062727.1"/>
    </source>
</evidence>
<comment type="caution">
    <text evidence="5">The sequence shown here is derived from an EMBL/GenBank/DDBJ whole genome shotgun (WGS) entry which is preliminary data.</text>
</comment>
<dbReference type="GO" id="GO:0032259">
    <property type="term" value="P:methylation"/>
    <property type="evidence" value="ECO:0007669"/>
    <property type="project" value="UniProtKB-KW"/>
</dbReference>
<dbReference type="Pfam" id="PF08241">
    <property type="entry name" value="Methyltransf_11"/>
    <property type="match status" value="1"/>
</dbReference>
<keyword evidence="3 5" id="KW-0808">Transferase</keyword>
<comment type="similarity">
    <text evidence="1">Belongs to the methyltransferase superfamily.</text>
</comment>
<protein>
    <submittedName>
        <fullName evidence="5">Trans-aconitate methyltransferase 1</fullName>
        <ecNumber evidence="5">2.1.1.145</ecNumber>
    </submittedName>
</protein>
<dbReference type="Proteomes" id="UP001383192">
    <property type="component" value="Unassembled WGS sequence"/>
</dbReference>
<feature type="domain" description="Methyltransferase type 11" evidence="4">
    <location>
        <begin position="60"/>
        <end position="165"/>
    </location>
</feature>
<accession>A0AAW0EED7</accession>
<dbReference type="EMBL" id="JAYKXP010000001">
    <property type="protein sequence ID" value="KAK7062727.1"/>
    <property type="molecule type" value="Genomic_DNA"/>
</dbReference>
<reference evidence="5 6" key="1">
    <citation type="submission" date="2024-01" db="EMBL/GenBank/DDBJ databases">
        <title>A draft genome for a cacao thread blight-causing isolate of Paramarasmius palmivorus.</title>
        <authorList>
            <person name="Baruah I.K."/>
            <person name="Bukari Y."/>
            <person name="Amoako-Attah I."/>
            <person name="Meinhardt L.W."/>
            <person name="Bailey B.A."/>
            <person name="Cohen S.P."/>
        </authorList>
    </citation>
    <scope>NUCLEOTIDE SEQUENCE [LARGE SCALE GENOMIC DNA]</scope>
    <source>
        <strain evidence="5 6">GH-12</strain>
    </source>
</reference>
<keyword evidence="6" id="KW-1185">Reference proteome</keyword>
<gene>
    <name evidence="5" type="primary">TMT1</name>
    <name evidence="5" type="ORF">VNI00_000215</name>
</gene>
<dbReference type="AlphaFoldDB" id="A0AAW0EED7"/>
<evidence type="ECO:0000313" key="6">
    <source>
        <dbReference type="Proteomes" id="UP001383192"/>
    </source>
</evidence>
<dbReference type="PANTHER" id="PTHR44942">
    <property type="entry name" value="METHYLTRANSF_11 DOMAIN-CONTAINING PROTEIN"/>
    <property type="match status" value="1"/>
</dbReference>
<dbReference type="CDD" id="cd02440">
    <property type="entry name" value="AdoMet_MTases"/>
    <property type="match status" value="1"/>
</dbReference>
<dbReference type="InterPro" id="IPR029063">
    <property type="entry name" value="SAM-dependent_MTases_sf"/>
</dbReference>
<dbReference type="GO" id="GO:0046547">
    <property type="term" value="F:trans-aconitate 3-methyltransferase activity"/>
    <property type="evidence" value="ECO:0007669"/>
    <property type="project" value="UniProtKB-EC"/>
</dbReference>